<dbReference type="EMBL" id="UGTP01000004">
    <property type="protein sequence ID" value="SUC37939.1"/>
    <property type="molecule type" value="Genomic_DNA"/>
</dbReference>
<evidence type="ECO:0000313" key="1">
    <source>
        <dbReference type="EMBL" id="SUC37939.1"/>
    </source>
</evidence>
<reference evidence="1 2" key="1">
    <citation type="submission" date="2018-06" db="EMBL/GenBank/DDBJ databases">
        <authorList>
            <consortium name="Pathogen Informatics"/>
            <person name="Doyle S."/>
        </authorList>
    </citation>
    <scope>NUCLEOTIDE SEQUENCE [LARGE SCALE GENOMIC DNA]</scope>
    <source>
        <strain evidence="1 2">NCTC13043</strain>
    </source>
</reference>
<gene>
    <name evidence="1" type="ORF">NCTC13043_02438</name>
</gene>
<name>A0A379GA91_9BACT</name>
<dbReference type="AlphaFoldDB" id="A0A379GA91"/>
<accession>A0A379GA91</accession>
<evidence type="ECO:0008006" key="3">
    <source>
        <dbReference type="Google" id="ProtNLM"/>
    </source>
</evidence>
<dbReference type="Proteomes" id="UP000254235">
    <property type="component" value="Unassembled WGS sequence"/>
</dbReference>
<evidence type="ECO:0000313" key="2">
    <source>
        <dbReference type="Proteomes" id="UP000254235"/>
    </source>
</evidence>
<protein>
    <recommendedName>
        <fullName evidence="3">FG-GAP repeat</fullName>
    </recommendedName>
</protein>
<sequence>MVATSDVNQAGIAFTYNDASGKSVTRSTMMDFNGDGFPDIFQKGIIQYTIRKEVSVAKSIVDRNHWPVKII</sequence>
<proteinExistence type="predicted"/>
<organism evidence="1 2">
    <name type="scientific">Prevotella pallens</name>
    <dbReference type="NCBI Taxonomy" id="60133"/>
    <lineage>
        <taxon>Bacteria</taxon>
        <taxon>Pseudomonadati</taxon>
        <taxon>Bacteroidota</taxon>
        <taxon>Bacteroidia</taxon>
        <taxon>Bacteroidales</taxon>
        <taxon>Prevotellaceae</taxon>
        <taxon>Prevotella</taxon>
    </lineage>
</organism>